<protein>
    <recommendedName>
        <fullName evidence="3">DUF1641 domain-containing protein</fullName>
    </recommendedName>
</protein>
<name>A0A1W5ZWR3_9BACI</name>
<reference evidence="1 2" key="1">
    <citation type="submission" date="2017-04" db="EMBL/GenBank/DDBJ databases">
        <title>The whole genome sequencing and assembly of Halobacillus mangrovi strain.</title>
        <authorList>
            <person name="Lee S.-J."/>
            <person name="Park M.-K."/>
            <person name="Kim J.-Y."/>
            <person name="Lee Y.-J."/>
            <person name="Yi H."/>
            <person name="Bahn Y.-S."/>
            <person name="Kim J.F."/>
            <person name="Lee D.-W."/>
        </authorList>
    </citation>
    <scope>NUCLEOTIDE SEQUENCE [LARGE SCALE GENOMIC DNA]</scope>
    <source>
        <strain evidence="1 2">KTB 131</strain>
    </source>
</reference>
<dbReference type="OrthoDB" id="147801at2"/>
<evidence type="ECO:0000313" key="1">
    <source>
        <dbReference type="EMBL" id="ARI77709.1"/>
    </source>
</evidence>
<evidence type="ECO:0008006" key="3">
    <source>
        <dbReference type="Google" id="ProtNLM"/>
    </source>
</evidence>
<proteinExistence type="predicted"/>
<dbReference type="STRING" id="402384.HM131_13010"/>
<sequence length="155" mass="17320">MAKSITKIKKYEKTREEQVESDTAEVREAVADNKEAILKGINLLQALNEGGTLDTASAFTKTKKEALENVVQEISKDRYTPLLENLPELIFLLGEIDVKALRDLSNRLNQGLEAMNADGPEQKTSIFDLAKALKDPEINRSITMLLQFLRGMGQK</sequence>
<keyword evidence="2" id="KW-1185">Reference proteome</keyword>
<dbReference type="KEGG" id="hmn:HM131_13010"/>
<accession>A0A1W5ZWR3</accession>
<dbReference type="AlphaFoldDB" id="A0A1W5ZWR3"/>
<dbReference type="PANTHER" id="PTHR38433:SF1">
    <property type="entry name" value="DUF1641 DOMAIN-CONTAINING PROTEIN"/>
    <property type="match status" value="1"/>
</dbReference>
<evidence type="ECO:0000313" key="2">
    <source>
        <dbReference type="Proteomes" id="UP000192527"/>
    </source>
</evidence>
<dbReference type="Pfam" id="PF07849">
    <property type="entry name" value="DUF1641"/>
    <property type="match status" value="1"/>
</dbReference>
<organism evidence="1 2">
    <name type="scientific">Halobacillus mangrovi</name>
    <dbReference type="NCBI Taxonomy" id="402384"/>
    <lineage>
        <taxon>Bacteria</taxon>
        <taxon>Bacillati</taxon>
        <taxon>Bacillota</taxon>
        <taxon>Bacilli</taxon>
        <taxon>Bacillales</taxon>
        <taxon>Bacillaceae</taxon>
        <taxon>Halobacillus</taxon>
    </lineage>
</organism>
<dbReference type="InterPro" id="IPR012440">
    <property type="entry name" value="DUF1641"/>
</dbReference>
<gene>
    <name evidence="1" type="ORF">HM131_13010</name>
</gene>
<dbReference type="PANTHER" id="PTHR38433">
    <property type="match status" value="1"/>
</dbReference>
<dbReference type="Proteomes" id="UP000192527">
    <property type="component" value="Chromosome"/>
</dbReference>
<dbReference type="EMBL" id="CP020772">
    <property type="protein sequence ID" value="ARI77709.1"/>
    <property type="molecule type" value="Genomic_DNA"/>
</dbReference>
<dbReference type="RefSeq" id="WP_085030170.1">
    <property type="nucleotide sequence ID" value="NZ_CP020772.1"/>
</dbReference>